<dbReference type="EMBL" id="AVFL01000001">
    <property type="protein sequence ID" value="EWY42784.1"/>
    <property type="molecule type" value="Genomic_DNA"/>
</dbReference>
<organism evidence="1 2">
    <name type="scientific">Skermanella stibiiresistens SB22</name>
    <dbReference type="NCBI Taxonomy" id="1385369"/>
    <lineage>
        <taxon>Bacteria</taxon>
        <taxon>Pseudomonadati</taxon>
        <taxon>Pseudomonadota</taxon>
        <taxon>Alphaproteobacteria</taxon>
        <taxon>Rhodospirillales</taxon>
        <taxon>Azospirillaceae</taxon>
        <taxon>Skermanella</taxon>
    </lineage>
</organism>
<keyword evidence="2" id="KW-1185">Reference proteome</keyword>
<reference evidence="1 2" key="1">
    <citation type="submission" date="2013-08" db="EMBL/GenBank/DDBJ databases">
        <title>The genome sequence of Skermanella stibiiresistens.</title>
        <authorList>
            <person name="Zhu W."/>
            <person name="Wang G."/>
        </authorList>
    </citation>
    <scope>NUCLEOTIDE SEQUENCE [LARGE SCALE GENOMIC DNA]</scope>
    <source>
        <strain evidence="1 2">SB22</strain>
    </source>
</reference>
<protein>
    <submittedName>
        <fullName evidence="1">Uncharacterized protein</fullName>
    </submittedName>
</protein>
<accession>W9H9Z9</accession>
<name>W9H9Z9_9PROT</name>
<dbReference type="Proteomes" id="UP000019486">
    <property type="component" value="Unassembled WGS sequence"/>
</dbReference>
<comment type="caution">
    <text evidence="1">The sequence shown here is derived from an EMBL/GenBank/DDBJ whole genome shotgun (WGS) entry which is preliminary data.</text>
</comment>
<evidence type="ECO:0000313" key="2">
    <source>
        <dbReference type="Proteomes" id="UP000019486"/>
    </source>
</evidence>
<dbReference type="RefSeq" id="WP_037445844.1">
    <property type="nucleotide sequence ID" value="NZ_AVFL01000001.1"/>
</dbReference>
<dbReference type="STRING" id="1385369.N825_00380"/>
<sequence>MACVARVTVTLEAVMSDYKRKLEEMKRILATDDDFGRVYRIFFDDVVTDRAFMALGEKNQSPLLRATLRIIGEDLLGTSCRVTGLRLIKLGRDKFVHGCCDINGHPTTLIYFEDIDMGMTAMIRDMATMVVTYSRVSTLVIKDPGRGAIPVPGTAARH</sequence>
<proteinExistence type="predicted"/>
<dbReference type="AlphaFoldDB" id="W9H9Z9"/>
<gene>
    <name evidence="1" type="ORF">N825_00380</name>
</gene>
<evidence type="ECO:0000313" key="1">
    <source>
        <dbReference type="EMBL" id="EWY42784.1"/>
    </source>
</evidence>